<dbReference type="KEGG" id="mvl:KOY49_02970"/>
<sequence length="137" mass="15925">MLMLRRIRRIHLTTERSKNQQKDTTRQIGDKGEQAAADWLVADGHEIIERNWRTRYCEIDIVSKKDNVLYFTEVKYRKNDNFGDGLAAITNKKQQQMRFAAEIFIAKNAQYESCDMQMLAISVDGNPPVVEECVVLE</sequence>
<dbReference type="InterPro" id="IPR011856">
    <property type="entry name" value="tRNA_endonuc-like_dom_sf"/>
</dbReference>
<protein>
    <recommendedName>
        <fullName evidence="2">UPF0102 protein KOY49_02970</fullName>
    </recommendedName>
</protein>
<dbReference type="HAMAP" id="MF_00048">
    <property type="entry name" value="UPF0102"/>
    <property type="match status" value="1"/>
</dbReference>
<dbReference type="RefSeq" id="WP_232735941.1">
    <property type="nucleotide sequence ID" value="NZ_CP076459.1"/>
</dbReference>
<dbReference type="EMBL" id="CP076459">
    <property type="protein sequence ID" value="QWQ31141.1"/>
    <property type="molecule type" value="Genomic_DNA"/>
</dbReference>
<dbReference type="Gene3D" id="3.40.1350.10">
    <property type="match status" value="1"/>
</dbReference>
<evidence type="ECO:0000313" key="3">
    <source>
        <dbReference type="EMBL" id="QWQ31141.1"/>
    </source>
</evidence>
<dbReference type="InterPro" id="IPR003509">
    <property type="entry name" value="UPF0102_YraN-like"/>
</dbReference>
<dbReference type="Pfam" id="PF02021">
    <property type="entry name" value="UPF0102"/>
    <property type="match status" value="1"/>
</dbReference>
<evidence type="ECO:0000256" key="1">
    <source>
        <dbReference type="ARBA" id="ARBA00006738"/>
    </source>
</evidence>
<comment type="similarity">
    <text evidence="1 2">Belongs to the UPF0102 family.</text>
</comment>
<dbReference type="NCBIfam" id="TIGR00252">
    <property type="entry name" value="YraN family protein"/>
    <property type="match status" value="1"/>
</dbReference>
<dbReference type="AlphaFoldDB" id="A0A8F1MA43"/>
<dbReference type="InterPro" id="IPR011335">
    <property type="entry name" value="Restrct_endonuc-II-like"/>
</dbReference>
<dbReference type="PANTHER" id="PTHR34039">
    <property type="entry name" value="UPF0102 PROTEIN YRAN"/>
    <property type="match status" value="1"/>
</dbReference>
<dbReference type="SUPFAM" id="SSF52980">
    <property type="entry name" value="Restriction endonuclease-like"/>
    <property type="match status" value="1"/>
</dbReference>
<proteinExistence type="inferred from homology"/>
<dbReference type="NCBIfam" id="NF009150">
    <property type="entry name" value="PRK12497.1-3"/>
    <property type="match status" value="1"/>
</dbReference>
<gene>
    <name evidence="3" type="ORF">KOY49_02970</name>
</gene>
<accession>A0A8F1MA43</accession>
<dbReference type="PANTHER" id="PTHR34039:SF1">
    <property type="entry name" value="UPF0102 PROTEIN YRAN"/>
    <property type="match status" value="1"/>
</dbReference>
<keyword evidence="4" id="KW-1185">Reference proteome</keyword>
<evidence type="ECO:0000313" key="4">
    <source>
        <dbReference type="Proteomes" id="UP000677117"/>
    </source>
</evidence>
<name>A0A8F1MA43_9BACT</name>
<dbReference type="CDD" id="cd20736">
    <property type="entry name" value="PoNe_Nuclease"/>
    <property type="match status" value="1"/>
</dbReference>
<reference evidence="3" key="1">
    <citation type="submission" date="2021-06" db="EMBL/GenBank/DDBJ databases">
        <title>An adapted protocol for Saccharibacteria cultivation: two new species join this phylum of Candidate Phyla Radiations.</title>
        <authorList>
            <person name="Ibrahim A."/>
            <person name="Maatouk M."/>
            <person name="Raoult D."/>
            <person name="Bittar F."/>
        </authorList>
    </citation>
    <scope>NUCLEOTIDE SEQUENCE</scope>
    <source>
        <strain evidence="3">IHU2</strain>
    </source>
</reference>
<evidence type="ECO:0000256" key="2">
    <source>
        <dbReference type="HAMAP-Rule" id="MF_00048"/>
    </source>
</evidence>
<dbReference type="GO" id="GO:0003676">
    <property type="term" value="F:nucleic acid binding"/>
    <property type="evidence" value="ECO:0007669"/>
    <property type="project" value="InterPro"/>
</dbReference>
<dbReference type="Proteomes" id="UP000677117">
    <property type="component" value="Chromosome"/>
</dbReference>
<organism evidence="3 4">
    <name type="scientific">Candidatus Minimicrobia vallesae</name>
    <dbReference type="NCBI Taxonomy" id="2841264"/>
    <lineage>
        <taxon>Bacteria</taxon>
        <taxon>Candidatus Saccharimonadota</taxon>
        <taxon>Candidatus Saccharimonadota incertae sedis</taxon>
        <taxon>Candidatus Minimicrobia</taxon>
    </lineage>
</organism>